<evidence type="ECO:0000256" key="1">
    <source>
        <dbReference type="ARBA" id="ARBA00004123"/>
    </source>
</evidence>
<dbReference type="PANTHER" id="PTHR44040:SF1">
    <property type="entry name" value="RETINOBLASTOMA-BINDING PROTEIN 5"/>
    <property type="match status" value="1"/>
</dbReference>
<gene>
    <name evidence="6" type="ORF">ECRASSUSDP1_LOCUS1211</name>
</gene>
<feature type="compositionally biased region" description="Basic and acidic residues" evidence="5">
    <location>
        <begin position="352"/>
        <end position="370"/>
    </location>
</feature>
<evidence type="ECO:0000256" key="4">
    <source>
        <dbReference type="ARBA" id="ARBA00023242"/>
    </source>
</evidence>
<keyword evidence="7" id="KW-1185">Reference proteome</keyword>
<dbReference type="GO" id="GO:0048188">
    <property type="term" value="C:Set1C/COMPASS complex"/>
    <property type="evidence" value="ECO:0007669"/>
    <property type="project" value="InterPro"/>
</dbReference>
<comment type="subcellular location">
    <subcellularLocation>
        <location evidence="1">Nucleus</location>
    </subcellularLocation>
</comment>
<accession>A0AAD1U3N6</accession>
<feature type="region of interest" description="Disordered" evidence="5">
    <location>
        <begin position="141"/>
        <end position="172"/>
    </location>
</feature>
<keyword evidence="2" id="KW-0853">WD repeat</keyword>
<keyword evidence="4" id="KW-0539">Nucleus</keyword>
<evidence type="ECO:0000256" key="2">
    <source>
        <dbReference type="ARBA" id="ARBA00022574"/>
    </source>
</evidence>
<evidence type="ECO:0000313" key="7">
    <source>
        <dbReference type="Proteomes" id="UP001295684"/>
    </source>
</evidence>
<dbReference type="InterPro" id="IPR037850">
    <property type="entry name" value="RBBP5/Swd1"/>
</dbReference>
<proteinExistence type="predicted"/>
<dbReference type="PANTHER" id="PTHR44040">
    <property type="entry name" value="RETINOBLASTOMA-BINDING PROTEIN 5"/>
    <property type="match status" value="1"/>
</dbReference>
<sequence length="637" mass="72539">MDKDERIDKFPSNCNDYLSKSTATIVEFNCTGTLLAIGCKMGVTLIMDMLHRRIVKCLSYFPELHIGDQIFHGFDEFEEFELPVLLKSLKSNKNISRSKIGLKGRQTGIRVKDYNCEIDSIKFSNDSKKLLIVYHFKTPPKINDENNPNPDIYSPRDQDSSQEQEQEERGARCHSLKNLSTLKSVLVEWDVLEGKISHNFKHDRKITNAQYLPENPSCIIMGGSLPYILRDWTTLELLATPLNVENNSEDASKQGSQERIDFDIFSSNPKEENWLIEPLVYQGNTVFVIYSKQLNVLAFVKPENLNLPKETSGAQKKPSVAIVGDKRNLNVINPDLLEVIKATGSQEESESDNAKIKTEEAKDSDVEMEPDHKQTDFGVFEKLFSEKSKLEESKFSSLSSKILTYHKLKTEITSLRVYHQCEVTSKEEEKEKETIVFVIATCADKTIKLYDFSVPNLGQTKPLRTFHDVVLKRKFAGAMIYNCEDTDLYLIAGVEKAGELMAYSIKGGSQDARVGNFKEGCEYMTYFSNDMRNFMVAYVTSMSSVVIWSKHAIKNFEALSPNFTLIEKNERYDPEVNMEAAEQKSTNDIVWVEPVSLRNLKSCFDPASVQTDIKNIPAKLTLDDNVTEFCRNKIVNF</sequence>
<comment type="caution">
    <text evidence="6">The sequence shown here is derived from an EMBL/GenBank/DDBJ whole genome shotgun (WGS) entry which is preliminary data.</text>
</comment>
<dbReference type="AlphaFoldDB" id="A0AAD1U3N6"/>
<name>A0AAD1U3N6_EUPCR</name>
<dbReference type="Proteomes" id="UP001295684">
    <property type="component" value="Unassembled WGS sequence"/>
</dbReference>
<dbReference type="InterPro" id="IPR036322">
    <property type="entry name" value="WD40_repeat_dom_sf"/>
</dbReference>
<reference evidence="6" key="1">
    <citation type="submission" date="2023-07" db="EMBL/GenBank/DDBJ databases">
        <authorList>
            <consortium name="AG Swart"/>
            <person name="Singh M."/>
            <person name="Singh A."/>
            <person name="Seah K."/>
            <person name="Emmerich C."/>
        </authorList>
    </citation>
    <scope>NUCLEOTIDE SEQUENCE</scope>
    <source>
        <strain evidence="6">DP1</strain>
    </source>
</reference>
<organism evidence="6 7">
    <name type="scientific">Euplotes crassus</name>
    <dbReference type="NCBI Taxonomy" id="5936"/>
    <lineage>
        <taxon>Eukaryota</taxon>
        <taxon>Sar</taxon>
        <taxon>Alveolata</taxon>
        <taxon>Ciliophora</taxon>
        <taxon>Intramacronucleata</taxon>
        <taxon>Spirotrichea</taxon>
        <taxon>Hypotrichia</taxon>
        <taxon>Euplotida</taxon>
        <taxon>Euplotidae</taxon>
        <taxon>Moneuplotes</taxon>
    </lineage>
</organism>
<evidence type="ECO:0000256" key="3">
    <source>
        <dbReference type="ARBA" id="ARBA00022737"/>
    </source>
</evidence>
<keyword evidence="3" id="KW-0677">Repeat</keyword>
<evidence type="ECO:0000256" key="5">
    <source>
        <dbReference type="SAM" id="MobiDB-lite"/>
    </source>
</evidence>
<feature type="region of interest" description="Disordered" evidence="5">
    <location>
        <begin position="343"/>
        <end position="370"/>
    </location>
</feature>
<dbReference type="EMBL" id="CAMPGE010001146">
    <property type="protein sequence ID" value="CAI2359917.1"/>
    <property type="molecule type" value="Genomic_DNA"/>
</dbReference>
<protein>
    <submittedName>
        <fullName evidence="6">Uncharacterized protein</fullName>
    </submittedName>
</protein>
<dbReference type="SUPFAM" id="SSF50978">
    <property type="entry name" value="WD40 repeat-like"/>
    <property type="match status" value="1"/>
</dbReference>
<evidence type="ECO:0000313" key="6">
    <source>
        <dbReference type="EMBL" id="CAI2359917.1"/>
    </source>
</evidence>